<reference evidence="3" key="1">
    <citation type="journal article" date="2019" name="Int. J. Syst. Evol. Microbiol.">
        <title>The Global Catalogue of Microorganisms (GCM) 10K type strain sequencing project: providing services to taxonomists for standard genome sequencing and annotation.</title>
        <authorList>
            <consortium name="The Broad Institute Genomics Platform"/>
            <consortium name="The Broad Institute Genome Sequencing Center for Infectious Disease"/>
            <person name="Wu L."/>
            <person name="Ma J."/>
        </authorList>
    </citation>
    <scope>NUCLEOTIDE SEQUENCE [LARGE SCALE GENOMIC DNA]</scope>
    <source>
        <strain evidence="3">CGMCC 1.15928</strain>
    </source>
</reference>
<dbReference type="Pfam" id="PF03886">
    <property type="entry name" value="ABC_trans_aux"/>
    <property type="match status" value="1"/>
</dbReference>
<dbReference type="SUPFAM" id="SSF159594">
    <property type="entry name" value="XCC0632-like"/>
    <property type="match status" value="1"/>
</dbReference>
<dbReference type="InterPro" id="IPR005586">
    <property type="entry name" value="ABC_trans_aux"/>
</dbReference>
<organism evidence="2 3">
    <name type="scientific">Henriciella pelagia</name>
    <dbReference type="NCBI Taxonomy" id="1977912"/>
    <lineage>
        <taxon>Bacteria</taxon>
        <taxon>Pseudomonadati</taxon>
        <taxon>Pseudomonadota</taxon>
        <taxon>Alphaproteobacteria</taxon>
        <taxon>Hyphomonadales</taxon>
        <taxon>Hyphomonadaceae</taxon>
        <taxon>Henriciella</taxon>
    </lineage>
</organism>
<evidence type="ECO:0000259" key="1">
    <source>
        <dbReference type="Pfam" id="PF03886"/>
    </source>
</evidence>
<proteinExistence type="predicted"/>
<keyword evidence="3" id="KW-1185">Reference proteome</keyword>
<name>A0ABQ1J4U5_9PROT</name>
<feature type="domain" description="ABC-type transport auxiliary lipoprotein component" evidence="1">
    <location>
        <begin position="37"/>
        <end position="181"/>
    </location>
</feature>
<accession>A0ABQ1J4U5</accession>
<comment type="caution">
    <text evidence="2">The sequence shown here is derived from an EMBL/GenBank/DDBJ whole genome shotgun (WGS) entry which is preliminary data.</text>
</comment>
<evidence type="ECO:0000313" key="2">
    <source>
        <dbReference type="EMBL" id="GGB57972.1"/>
    </source>
</evidence>
<dbReference type="PROSITE" id="PS51257">
    <property type="entry name" value="PROKAR_LIPOPROTEIN"/>
    <property type="match status" value="1"/>
</dbReference>
<evidence type="ECO:0000313" key="3">
    <source>
        <dbReference type="Proteomes" id="UP000628854"/>
    </source>
</evidence>
<gene>
    <name evidence="2" type="ORF">GCM10011503_02960</name>
</gene>
<dbReference type="EMBL" id="BMKF01000001">
    <property type="protein sequence ID" value="GGB57972.1"/>
    <property type="molecule type" value="Genomic_DNA"/>
</dbReference>
<dbReference type="Proteomes" id="UP000628854">
    <property type="component" value="Unassembled WGS sequence"/>
</dbReference>
<dbReference type="Gene3D" id="3.40.50.10610">
    <property type="entry name" value="ABC-type transport auxiliary lipoprotein component"/>
    <property type="match status" value="1"/>
</dbReference>
<dbReference type="RefSeq" id="WP_084393928.1">
    <property type="nucleotide sequence ID" value="NZ_BMKF01000001.1"/>
</dbReference>
<protein>
    <recommendedName>
        <fullName evidence="1">ABC-type transport auxiliary lipoprotein component domain-containing protein</fullName>
    </recommendedName>
</protein>
<sequence>MRSTPHRIGFLAMVLGLSACVSVLPEQPKPKALYQIAGPATKIALSSHIVIREPDAPRLFASRNIAAKGPQDGLRVVEGIAWADRMTRLLQVAMVDAFSSDGAGLAVDDATGVSGAAELYWRVADFTLEGNEGVCELQLTLLDGRTRQPLAQTKVNARAASTSDKVQARAKALADAGQACVDKAAAFVAAESEGLTRTD</sequence>